<evidence type="ECO:0000313" key="3">
    <source>
        <dbReference type="Proteomes" id="UP001219525"/>
    </source>
</evidence>
<dbReference type="Proteomes" id="UP001219525">
    <property type="component" value="Unassembled WGS sequence"/>
</dbReference>
<comment type="caution">
    <text evidence="2">The sequence shown here is derived from an EMBL/GenBank/DDBJ whole genome shotgun (WGS) entry which is preliminary data.</text>
</comment>
<organism evidence="2 3">
    <name type="scientific">Mycena pura</name>
    <dbReference type="NCBI Taxonomy" id="153505"/>
    <lineage>
        <taxon>Eukaryota</taxon>
        <taxon>Fungi</taxon>
        <taxon>Dikarya</taxon>
        <taxon>Basidiomycota</taxon>
        <taxon>Agaricomycotina</taxon>
        <taxon>Agaricomycetes</taxon>
        <taxon>Agaricomycetidae</taxon>
        <taxon>Agaricales</taxon>
        <taxon>Marasmiineae</taxon>
        <taxon>Mycenaceae</taxon>
        <taxon>Mycena</taxon>
    </lineage>
</organism>
<evidence type="ECO:0000313" key="2">
    <source>
        <dbReference type="EMBL" id="KAJ7187547.1"/>
    </source>
</evidence>
<accession>A0AAD6UP00</accession>
<dbReference type="AlphaFoldDB" id="A0AAD6UP00"/>
<reference evidence="2" key="1">
    <citation type="submission" date="2023-03" db="EMBL/GenBank/DDBJ databases">
        <title>Massive genome expansion in bonnet fungi (Mycena s.s.) driven by repeated elements and novel gene families across ecological guilds.</title>
        <authorList>
            <consortium name="Lawrence Berkeley National Laboratory"/>
            <person name="Harder C.B."/>
            <person name="Miyauchi S."/>
            <person name="Viragh M."/>
            <person name="Kuo A."/>
            <person name="Thoen E."/>
            <person name="Andreopoulos B."/>
            <person name="Lu D."/>
            <person name="Skrede I."/>
            <person name="Drula E."/>
            <person name="Henrissat B."/>
            <person name="Morin E."/>
            <person name="Kohler A."/>
            <person name="Barry K."/>
            <person name="LaButti K."/>
            <person name="Morin E."/>
            <person name="Salamov A."/>
            <person name="Lipzen A."/>
            <person name="Mereny Z."/>
            <person name="Hegedus B."/>
            <person name="Baldrian P."/>
            <person name="Stursova M."/>
            <person name="Weitz H."/>
            <person name="Taylor A."/>
            <person name="Grigoriev I.V."/>
            <person name="Nagy L.G."/>
            <person name="Martin F."/>
            <person name="Kauserud H."/>
        </authorList>
    </citation>
    <scope>NUCLEOTIDE SEQUENCE</scope>
    <source>
        <strain evidence="2">9144</strain>
    </source>
</reference>
<dbReference type="Pfam" id="PF22485">
    <property type="entry name" value="DUF6987"/>
    <property type="match status" value="1"/>
</dbReference>
<feature type="domain" description="DUF6987" evidence="1">
    <location>
        <begin position="7"/>
        <end position="68"/>
    </location>
</feature>
<dbReference type="InterPro" id="IPR054256">
    <property type="entry name" value="DUF6987"/>
</dbReference>
<dbReference type="EMBL" id="JARJCW010000194">
    <property type="protein sequence ID" value="KAJ7187547.1"/>
    <property type="molecule type" value="Genomic_DNA"/>
</dbReference>
<sequence>MALTRACELLSSIVEDANNKTTSLCKMIRKRCQYIENMENVKPLLEQAEKILNETNGVIRRADPNNRLLLGILYTLGVPSA</sequence>
<evidence type="ECO:0000259" key="1">
    <source>
        <dbReference type="Pfam" id="PF22485"/>
    </source>
</evidence>
<proteinExistence type="predicted"/>
<name>A0AAD6UP00_9AGAR</name>
<keyword evidence="3" id="KW-1185">Reference proteome</keyword>
<gene>
    <name evidence="2" type="ORF">GGX14DRAFT_581001</name>
</gene>
<protein>
    <recommendedName>
        <fullName evidence="1">DUF6987 domain-containing protein</fullName>
    </recommendedName>
</protein>